<proteinExistence type="predicted"/>
<organism evidence="2 3">
    <name type="scientific">Alteromonas phage vB_AspP-H4/4</name>
    <dbReference type="NCBI Taxonomy" id="2928692"/>
    <lineage>
        <taxon>Viruses</taxon>
        <taxon>Duplodnaviria</taxon>
        <taxon>Heunggongvirae</taxon>
        <taxon>Uroviricota</taxon>
        <taxon>Caudoviricetes</taxon>
        <taxon>Autographivirales</taxon>
        <taxon>Foturvirus</taxon>
        <taxon>Foturvirus H44</taxon>
    </lineage>
</organism>
<dbReference type="Proteomes" id="UP000222639">
    <property type="component" value="Segment"/>
</dbReference>
<protein>
    <submittedName>
        <fullName evidence="2">Uncharacterized protein</fullName>
    </submittedName>
</protein>
<reference evidence="3" key="1">
    <citation type="submission" date="2017-06" db="EMBL/GenBank/DDBJ databases">
        <title>Complete genome sequence of Alteromonas virus vB_AspP-H4/4.</title>
        <authorList>
            <person name="Kallies R."/>
        </authorList>
    </citation>
    <scope>NUCLEOTIDE SEQUENCE [LARGE SCALE GENOMIC DNA]</scope>
</reference>
<evidence type="ECO:0000313" key="2">
    <source>
        <dbReference type="EMBL" id="ASL24431.1"/>
    </source>
</evidence>
<dbReference type="EMBL" id="MF278336">
    <property type="protein sequence ID" value="ASL24431.1"/>
    <property type="molecule type" value="Genomic_DNA"/>
</dbReference>
<name>A0A220YL96_9CAUD</name>
<sequence>MSDNPRFPQRLDIKDMPRDKTRALGGLRQTLASSFNYCRKYPAKMAVLKEVLKYTYNRIVAFEKEQEEYAELQVRNAILLKAVNAEIDLDERLSTDKLEAELSAALAKKAAESATKAPETAATAKKPTKTGDKK</sequence>
<evidence type="ECO:0000256" key="1">
    <source>
        <dbReference type="SAM" id="MobiDB-lite"/>
    </source>
</evidence>
<gene>
    <name evidence="2" type="ORF">vBAspPH44_48</name>
</gene>
<evidence type="ECO:0000313" key="3">
    <source>
        <dbReference type="Proteomes" id="UP000222639"/>
    </source>
</evidence>
<keyword evidence="3" id="KW-1185">Reference proteome</keyword>
<feature type="region of interest" description="Disordered" evidence="1">
    <location>
        <begin position="109"/>
        <end position="134"/>
    </location>
</feature>
<accession>A0A220YL96</accession>
<feature type="compositionally biased region" description="Low complexity" evidence="1">
    <location>
        <begin position="109"/>
        <end position="125"/>
    </location>
</feature>